<dbReference type="SUPFAM" id="SSF46894">
    <property type="entry name" value="C-terminal effector domain of the bipartite response regulators"/>
    <property type="match status" value="1"/>
</dbReference>
<name>A0A1I3TUE6_9BURK</name>
<organism evidence="5 6">
    <name type="scientific">Paraburkholderia megapolitana</name>
    <dbReference type="NCBI Taxonomy" id="420953"/>
    <lineage>
        <taxon>Bacteria</taxon>
        <taxon>Pseudomonadati</taxon>
        <taxon>Pseudomonadota</taxon>
        <taxon>Betaproteobacteria</taxon>
        <taxon>Burkholderiales</taxon>
        <taxon>Burkholderiaceae</taxon>
        <taxon>Paraburkholderia</taxon>
    </lineage>
</organism>
<dbReference type="Proteomes" id="UP000199548">
    <property type="component" value="Unassembled WGS sequence"/>
</dbReference>
<dbReference type="OrthoDB" id="9774661at2"/>
<keyword evidence="1" id="KW-0805">Transcription regulation</keyword>
<evidence type="ECO:0000256" key="2">
    <source>
        <dbReference type="ARBA" id="ARBA00023125"/>
    </source>
</evidence>
<proteinExistence type="predicted"/>
<keyword evidence="6" id="KW-1185">Reference proteome</keyword>
<dbReference type="GO" id="GO:0003677">
    <property type="term" value="F:DNA binding"/>
    <property type="evidence" value="ECO:0007669"/>
    <property type="project" value="UniProtKB-KW"/>
</dbReference>
<reference evidence="5 6" key="1">
    <citation type="submission" date="2016-10" db="EMBL/GenBank/DDBJ databases">
        <authorList>
            <person name="de Groot N.N."/>
        </authorList>
    </citation>
    <scope>NUCLEOTIDE SEQUENCE [LARGE SCALE GENOMIC DNA]</scope>
    <source>
        <strain evidence="5 6">LMG 23650</strain>
    </source>
</reference>
<evidence type="ECO:0000313" key="5">
    <source>
        <dbReference type="EMBL" id="SFJ73201.1"/>
    </source>
</evidence>
<dbReference type="PANTHER" id="PTHR44688">
    <property type="entry name" value="DNA-BINDING TRANSCRIPTIONAL ACTIVATOR DEVR_DOSR"/>
    <property type="match status" value="1"/>
</dbReference>
<evidence type="ECO:0000313" key="6">
    <source>
        <dbReference type="Proteomes" id="UP000199548"/>
    </source>
</evidence>
<dbReference type="RefSeq" id="WP_091018382.1">
    <property type="nucleotide sequence ID" value="NZ_CP041745.1"/>
</dbReference>
<dbReference type="PROSITE" id="PS50043">
    <property type="entry name" value="HTH_LUXR_2"/>
    <property type="match status" value="1"/>
</dbReference>
<dbReference type="Pfam" id="PF00196">
    <property type="entry name" value="GerE"/>
    <property type="match status" value="1"/>
</dbReference>
<gene>
    <name evidence="5" type="ORF">SAMN05192543_11079</name>
</gene>
<dbReference type="EMBL" id="FOQU01000010">
    <property type="protein sequence ID" value="SFJ73201.1"/>
    <property type="molecule type" value="Genomic_DNA"/>
</dbReference>
<feature type="domain" description="HTH luxR-type" evidence="4">
    <location>
        <begin position="199"/>
        <end position="264"/>
    </location>
</feature>
<dbReference type="InterPro" id="IPR000792">
    <property type="entry name" value="Tscrpt_reg_LuxR_C"/>
</dbReference>
<keyword evidence="3" id="KW-0804">Transcription</keyword>
<dbReference type="PROSITE" id="PS00622">
    <property type="entry name" value="HTH_LUXR_1"/>
    <property type="match status" value="1"/>
</dbReference>
<accession>A0A1I3TUE6</accession>
<dbReference type="InterPro" id="IPR016032">
    <property type="entry name" value="Sig_transdc_resp-reg_C-effctor"/>
</dbReference>
<dbReference type="GO" id="GO:0006355">
    <property type="term" value="P:regulation of DNA-templated transcription"/>
    <property type="evidence" value="ECO:0007669"/>
    <property type="project" value="InterPro"/>
</dbReference>
<dbReference type="InterPro" id="IPR036388">
    <property type="entry name" value="WH-like_DNA-bd_sf"/>
</dbReference>
<evidence type="ECO:0000256" key="1">
    <source>
        <dbReference type="ARBA" id="ARBA00023015"/>
    </source>
</evidence>
<dbReference type="SMART" id="SM00421">
    <property type="entry name" value="HTH_LUXR"/>
    <property type="match status" value="1"/>
</dbReference>
<dbReference type="Gene3D" id="1.10.10.10">
    <property type="entry name" value="Winged helix-like DNA-binding domain superfamily/Winged helix DNA-binding domain"/>
    <property type="match status" value="1"/>
</dbReference>
<keyword evidence="2" id="KW-0238">DNA-binding</keyword>
<dbReference type="CDD" id="cd06170">
    <property type="entry name" value="LuxR_C_like"/>
    <property type="match status" value="1"/>
</dbReference>
<evidence type="ECO:0000259" key="4">
    <source>
        <dbReference type="PROSITE" id="PS50043"/>
    </source>
</evidence>
<sequence length="266" mass="30324">MSRTMSRINTSLMATHDIAEICKDLFKAAEINFFSYSRVYKDGSRAELWSDPNALEHTFFKKKYITGTYTADYYNINERYVLLDSKIESFPDLIRDKYSMHLVDQRIIFDHTSPFEIVIKLNDSCEFFSFYSSASRRSAEIFYINNLATFEQFSSFFKIVAASLISAASSQRLVKASSPPDAPRLGNDILPRPKAWGLVSSHPQLLTGRQLEIARHIITGQTARQIGHRLGLSARTVETHIDNMKSRLGCSNKTELLVQFSHLGMI</sequence>
<evidence type="ECO:0000256" key="3">
    <source>
        <dbReference type="ARBA" id="ARBA00023163"/>
    </source>
</evidence>
<dbReference type="PANTHER" id="PTHR44688:SF16">
    <property type="entry name" value="DNA-BINDING TRANSCRIPTIONAL ACTIVATOR DEVR_DOSR"/>
    <property type="match status" value="1"/>
</dbReference>
<dbReference type="STRING" id="420953.SAMN05192543_11079"/>
<protein>
    <submittedName>
        <fullName evidence="5">Regulatory protein, luxR family</fullName>
    </submittedName>
</protein>
<dbReference type="AlphaFoldDB" id="A0A1I3TUE6"/>
<dbReference type="PRINTS" id="PR00038">
    <property type="entry name" value="HTHLUXR"/>
</dbReference>